<accession>A0AAW2DCY3</accession>
<evidence type="ECO:0000313" key="3">
    <source>
        <dbReference type="Proteomes" id="UP001459277"/>
    </source>
</evidence>
<protein>
    <submittedName>
        <fullName evidence="2">Uncharacterized protein</fullName>
    </submittedName>
</protein>
<organism evidence="2 3">
    <name type="scientific">Lithocarpus litseifolius</name>
    <dbReference type="NCBI Taxonomy" id="425828"/>
    <lineage>
        <taxon>Eukaryota</taxon>
        <taxon>Viridiplantae</taxon>
        <taxon>Streptophyta</taxon>
        <taxon>Embryophyta</taxon>
        <taxon>Tracheophyta</taxon>
        <taxon>Spermatophyta</taxon>
        <taxon>Magnoliopsida</taxon>
        <taxon>eudicotyledons</taxon>
        <taxon>Gunneridae</taxon>
        <taxon>Pentapetalae</taxon>
        <taxon>rosids</taxon>
        <taxon>fabids</taxon>
        <taxon>Fagales</taxon>
        <taxon>Fagaceae</taxon>
        <taxon>Lithocarpus</taxon>
    </lineage>
</organism>
<reference evidence="2 3" key="1">
    <citation type="submission" date="2024-01" db="EMBL/GenBank/DDBJ databases">
        <title>A telomere-to-telomere, gap-free genome of sweet tea (Lithocarpus litseifolius).</title>
        <authorList>
            <person name="Zhou J."/>
        </authorList>
    </citation>
    <scope>NUCLEOTIDE SEQUENCE [LARGE SCALE GENOMIC DNA]</scope>
    <source>
        <strain evidence="2">Zhou-2022a</strain>
        <tissue evidence="2">Leaf</tissue>
    </source>
</reference>
<dbReference type="PANTHER" id="PTHR47481:SF37">
    <property type="entry name" value="RETROTRANSPOSON GAG DOMAIN-CONTAINING PROTEIN"/>
    <property type="match status" value="1"/>
</dbReference>
<feature type="compositionally biased region" description="Low complexity" evidence="1">
    <location>
        <begin position="10"/>
        <end position="21"/>
    </location>
</feature>
<dbReference type="AlphaFoldDB" id="A0AAW2DCY3"/>
<evidence type="ECO:0000313" key="2">
    <source>
        <dbReference type="EMBL" id="KAL0007712.1"/>
    </source>
</evidence>
<name>A0AAW2DCY3_9ROSI</name>
<dbReference type="PANTHER" id="PTHR47481">
    <property type="match status" value="1"/>
</dbReference>
<keyword evidence="3" id="KW-1185">Reference proteome</keyword>
<sequence>MAFANANPFSTSSSTSTTPPTMANSITHINPSLLLLSNMSSMMIVKLDYSNCIVWKHQIEKIKKICDKLAAISVILDDEDLLHVALDGLSSEYDSFSSTIRTHSDVFTVEELNTLLNAKERAIKKRFGVFDGTTMAMVANYQPQGFGRDRARNNNKRSSGNGGRGTSSSLVVAIVLMNGLCLSRQACSIQTCCYGG</sequence>
<dbReference type="Proteomes" id="UP001459277">
    <property type="component" value="Unassembled WGS sequence"/>
</dbReference>
<feature type="region of interest" description="Disordered" evidence="1">
    <location>
        <begin position="145"/>
        <end position="165"/>
    </location>
</feature>
<dbReference type="Pfam" id="PF14223">
    <property type="entry name" value="Retrotran_gag_2"/>
    <property type="match status" value="1"/>
</dbReference>
<gene>
    <name evidence="2" type="ORF">SO802_009214</name>
</gene>
<comment type="caution">
    <text evidence="2">The sequence shown here is derived from an EMBL/GenBank/DDBJ whole genome shotgun (WGS) entry which is preliminary data.</text>
</comment>
<proteinExistence type="predicted"/>
<evidence type="ECO:0000256" key="1">
    <source>
        <dbReference type="SAM" id="MobiDB-lite"/>
    </source>
</evidence>
<feature type="region of interest" description="Disordered" evidence="1">
    <location>
        <begin position="1"/>
        <end position="22"/>
    </location>
</feature>
<dbReference type="EMBL" id="JAZDWU010000003">
    <property type="protein sequence ID" value="KAL0007712.1"/>
    <property type="molecule type" value="Genomic_DNA"/>
</dbReference>